<accession>A0ACD3BEM9</accession>
<evidence type="ECO:0000313" key="1">
    <source>
        <dbReference type="EMBL" id="TFK76558.1"/>
    </source>
</evidence>
<keyword evidence="2" id="KW-1185">Reference proteome</keyword>
<protein>
    <submittedName>
        <fullName evidence="1">Uncharacterized protein</fullName>
    </submittedName>
</protein>
<sequence length="207" mass="24050">MKQSRPLPVTHPEYSVLEFPGYYEYRIENWHLARDGSGRVIRGARGLSLMDAFVVGLLAILWPKLIGLTPKFAYGIVATLLIWQKITQVMHESVVVIPQHGLQLETHCGFPPFVFFSSKRFVARKFLQDVIINEGLRRWDVRYYLAAIRQTGPESYELDVAYENILPHYPVLRCIYNSIQDTLIEPAYRELDRNIKTERYTKIMSSS</sequence>
<organism evidence="1 2">
    <name type="scientific">Pluteus cervinus</name>
    <dbReference type="NCBI Taxonomy" id="181527"/>
    <lineage>
        <taxon>Eukaryota</taxon>
        <taxon>Fungi</taxon>
        <taxon>Dikarya</taxon>
        <taxon>Basidiomycota</taxon>
        <taxon>Agaricomycotina</taxon>
        <taxon>Agaricomycetes</taxon>
        <taxon>Agaricomycetidae</taxon>
        <taxon>Agaricales</taxon>
        <taxon>Pluteineae</taxon>
        <taxon>Pluteaceae</taxon>
        <taxon>Pluteus</taxon>
    </lineage>
</organism>
<dbReference type="Proteomes" id="UP000308600">
    <property type="component" value="Unassembled WGS sequence"/>
</dbReference>
<gene>
    <name evidence="1" type="ORF">BDN72DRAFT_923582</name>
</gene>
<dbReference type="EMBL" id="ML208260">
    <property type="protein sequence ID" value="TFK76558.1"/>
    <property type="molecule type" value="Genomic_DNA"/>
</dbReference>
<proteinExistence type="predicted"/>
<evidence type="ECO:0000313" key="2">
    <source>
        <dbReference type="Proteomes" id="UP000308600"/>
    </source>
</evidence>
<reference evidence="1 2" key="1">
    <citation type="journal article" date="2019" name="Nat. Ecol. Evol.">
        <title>Megaphylogeny resolves global patterns of mushroom evolution.</title>
        <authorList>
            <person name="Varga T."/>
            <person name="Krizsan K."/>
            <person name="Foldi C."/>
            <person name="Dima B."/>
            <person name="Sanchez-Garcia M."/>
            <person name="Sanchez-Ramirez S."/>
            <person name="Szollosi G.J."/>
            <person name="Szarkandi J.G."/>
            <person name="Papp V."/>
            <person name="Albert L."/>
            <person name="Andreopoulos W."/>
            <person name="Angelini C."/>
            <person name="Antonin V."/>
            <person name="Barry K.W."/>
            <person name="Bougher N.L."/>
            <person name="Buchanan P."/>
            <person name="Buyck B."/>
            <person name="Bense V."/>
            <person name="Catcheside P."/>
            <person name="Chovatia M."/>
            <person name="Cooper J."/>
            <person name="Damon W."/>
            <person name="Desjardin D."/>
            <person name="Finy P."/>
            <person name="Geml J."/>
            <person name="Haridas S."/>
            <person name="Hughes K."/>
            <person name="Justo A."/>
            <person name="Karasinski D."/>
            <person name="Kautmanova I."/>
            <person name="Kiss B."/>
            <person name="Kocsube S."/>
            <person name="Kotiranta H."/>
            <person name="LaButti K.M."/>
            <person name="Lechner B.E."/>
            <person name="Liimatainen K."/>
            <person name="Lipzen A."/>
            <person name="Lukacs Z."/>
            <person name="Mihaltcheva S."/>
            <person name="Morgado L.N."/>
            <person name="Niskanen T."/>
            <person name="Noordeloos M.E."/>
            <person name="Ohm R.A."/>
            <person name="Ortiz-Santana B."/>
            <person name="Ovrebo C."/>
            <person name="Racz N."/>
            <person name="Riley R."/>
            <person name="Savchenko A."/>
            <person name="Shiryaev A."/>
            <person name="Soop K."/>
            <person name="Spirin V."/>
            <person name="Szebenyi C."/>
            <person name="Tomsovsky M."/>
            <person name="Tulloss R.E."/>
            <person name="Uehling J."/>
            <person name="Grigoriev I.V."/>
            <person name="Vagvolgyi C."/>
            <person name="Papp T."/>
            <person name="Martin F.M."/>
            <person name="Miettinen O."/>
            <person name="Hibbett D.S."/>
            <person name="Nagy L.G."/>
        </authorList>
    </citation>
    <scope>NUCLEOTIDE SEQUENCE [LARGE SCALE GENOMIC DNA]</scope>
    <source>
        <strain evidence="1 2">NL-1719</strain>
    </source>
</reference>
<name>A0ACD3BEM9_9AGAR</name>